<proteinExistence type="predicted"/>
<accession>A0A4V2M590</accession>
<reference evidence="2 3" key="1">
    <citation type="submission" date="2019-02" db="EMBL/GenBank/DDBJ databases">
        <title>Kribbella capetownensis sp. nov. and Kribbella speibonae sp. nov., isolated from soil.</title>
        <authorList>
            <person name="Curtis S.M."/>
            <person name="Norton I."/>
            <person name="Everest G.J."/>
            <person name="Meyers P.R."/>
        </authorList>
    </citation>
    <scope>NUCLEOTIDE SEQUENCE [LARGE SCALE GENOMIC DNA]</scope>
    <source>
        <strain evidence="2 3">YM55</strain>
    </source>
</reference>
<gene>
    <name evidence="2" type="ORF">E0H92_13935</name>
</gene>
<dbReference type="AlphaFoldDB" id="A0A4V2M590"/>
<dbReference type="Proteomes" id="UP000294225">
    <property type="component" value="Unassembled WGS sequence"/>
</dbReference>
<comment type="caution">
    <text evidence="2">The sequence shown here is derived from an EMBL/GenBank/DDBJ whole genome shotgun (WGS) entry which is preliminary data.</text>
</comment>
<sequence length="201" mass="21155">MSACSKDTNDGGRPVPVGGESGTTTSSTPSAPSTAPSSEPPATTAPATTAKPTAPTAKQVIVQPGNFASNPAVQGLVTSYPLYFQALVTKDDTILKKQFPSFFYADVSQGIQDAKRNGWVMKPPGSVVVVGAKSTPDNTVAVQTCRSQTTQYWDPKARNWTVVTPKGSPEVIEMIKTGIGWMPYRLATSKGVNCASVRYPA</sequence>
<dbReference type="EMBL" id="SJKC01000002">
    <property type="protein sequence ID" value="TCC38912.1"/>
    <property type="molecule type" value="Genomic_DNA"/>
</dbReference>
<name>A0A4V2M590_9ACTN</name>
<evidence type="ECO:0000313" key="2">
    <source>
        <dbReference type="EMBL" id="TCC38912.1"/>
    </source>
</evidence>
<evidence type="ECO:0000313" key="3">
    <source>
        <dbReference type="Proteomes" id="UP000294225"/>
    </source>
</evidence>
<feature type="region of interest" description="Disordered" evidence="1">
    <location>
        <begin position="1"/>
        <end position="54"/>
    </location>
</feature>
<evidence type="ECO:0000256" key="1">
    <source>
        <dbReference type="SAM" id="MobiDB-lite"/>
    </source>
</evidence>
<feature type="compositionally biased region" description="Low complexity" evidence="1">
    <location>
        <begin position="23"/>
        <end position="54"/>
    </location>
</feature>
<organism evidence="2 3">
    <name type="scientific">Kribbella speibonae</name>
    <dbReference type="NCBI Taxonomy" id="1572660"/>
    <lineage>
        <taxon>Bacteria</taxon>
        <taxon>Bacillati</taxon>
        <taxon>Actinomycetota</taxon>
        <taxon>Actinomycetes</taxon>
        <taxon>Propionibacteriales</taxon>
        <taxon>Kribbellaceae</taxon>
        <taxon>Kribbella</taxon>
    </lineage>
</organism>
<protein>
    <submittedName>
        <fullName evidence="2">Uncharacterized protein</fullName>
    </submittedName>
</protein>